<keyword evidence="2" id="KW-1185">Reference proteome</keyword>
<dbReference type="EMBL" id="JANKJG010000001">
    <property type="protein sequence ID" value="MCR8825144.1"/>
    <property type="molecule type" value="Genomic_DNA"/>
</dbReference>
<comment type="caution">
    <text evidence="1">The sequence shown here is derived from an EMBL/GenBank/DDBJ whole genome shotgun (WGS) entry which is preliminary data.</text>
</comment>
<organism evidence="1 2">
    <name type="scientific">Pseudosulfitobacter koreensis</name>
    <dbReference type="NCBI Taxonomy" id="2968472"/>
    <lineage>
        <taxon>Bacteria</taxon>
        <taxon>Pseudomonadati</taxon>
        <taxon>Pseudomonadota</taxon>
        <taxon>Alphaproteobacteria</taxon>
        <taxon>Rhodobacterales</taxon>
        <taxon>Roseobacteraceae</taxon>
        <taxon>Pseudosulfitobacter</taxon>
    </lineage>
</organism>
<dbReference type="Proteomes" id="UP001165396">
    <property type="component" value="Unassembled WGS sequence"/>
</dbReference>
<sequence>MVLRSLLLAVMVFVAMPWGAFSAVYPALAAPSHIVSGDASSVVAAPASVERPRKRCRTATLPGSPCAQDVRLDDGIALTAPVGEVVRPLSHDTVLRSGVDKPPPQGPPRLI</sequence>
<gene>
    <name evidence="1" type="ORF">NTA49_01200</name>
</gene>
<protein>
    <submittedName>
        <fullName evidence="1">Uncharacterized protein</fullName>
    </submittedName>
</protein>
<evidence type="ECO:0000313" key="1">
    <source>
        <dbReference type="EMBL" id="MCR8825144.1"/>
    </source>
</evidence>
<name>A0ABT1YW70_9RHOB</name>
<accession>A0ABT1YW70</accession>
<reference evidence="1" key="1">
    <citation type="submission" date="2022-07" db="EMBL/GenBank/DDBJ databases">
        <title>Pseudosulfitobacter sp. strain AP-MA-4, whole genome sequence.</title>
        <authorList>
            <person name="Jiang Y."/>
        </authorList>
    </citation>
    <scope>NUCLEOTIDE SEQUENCE</scope>
    <source>
        <strain evidence="1">AP-MA-4</strain>
    </source>
</reference>
<evidence type="ECO:0000313" key="2">
    <source>
        <dbReference type="Proteomes" id="UP001165396"/>
    </source>
</evidence>
<dbReference type="RefSeq" id="WP_258292819.1">
    <property type="nucleotide sequence ID" value="NZ_JANKJG010000001.1"/>
</dbReference>
<proteinExistence type="predicted"/>